<dbReference type="OrthoDB" id="9778383at2"/>
<dbReference type="FunFam" id="3.30.300.30:FF:000017">
    <property type="entry name" value="Acyl-CoA synthetase short-chain family member 3"/>
    <property type="match status" value="1"/>
</dbReference>
<feature type="domain" description="AMP-dependent synthetase/ligase" evidence="2">
    <location>
        <begin position="67"/>
        <end position="448"/>
    </location>
</feature>
<dbReference type="CDD" id="cd05967">
    <property type="entry name" value="PrpE"/>
    <property type="match status" value="1"/>
</dbReference>
<sequence length="639" mass="69910">MKISTHTYAEDHAASLADPAAFWAEQARQIQWFREPVETLSTDENGLYRWFRGGKLNTCYLALDYHVAHGRADQTALIYDSPVTRTQARYTYAELLDRTARFAGGLHDLGVVAGDRVIIYMPNTPEAVVAMLACARLGAVHSVVFGGFAPHELAVRIDDAQPRVIIAASGGLELEKVIHYKPLLDAAIEQAEYKPAHTVIFQRPFAPADMQLGRDVDYQQLLQAPPAECVPVDATDPLYILYTSGTTGKPKGVVRDNGGHAVALRYSMAAIYGLEPGETIFTASDIGWAVGHSYIVYGPLLAGCTTILFEGKPVRTPDAGTFWRVAAEHDARVMFTAPTAIRAIKKEDPDGQLARSYDLSRLRYLFLAGERCDPATYHWVADILGVPVIDHWWQTESGWPMLATLTGLDAMGPPRPGSAGHPVPGYDVQILDEAGQPVPAGTTGLVAVQLPLPPGCLPTLWQDDARFQRSYLDTFPGYYLSGDGGYQDADGYFFIMGRVDDVINVAGHRLSTGEMEELLAAHPAVAECAVLGIACDLRGQRPVGLVVLKDGQTIGEEQLEQELISLIREQIGAVASFRNALIVKRLPKTRSGKILRKTLRHLADGEEFTVPSTIDDPLILDEIRERLQERGVGLAFSQE</sequence>
<feature type="domain" description="AMP-binding enzyme C-terminal" evidence="3">
    <location>
        <begin position="514"/>
        <end position="593"/>
    </location>
</feature>
<dbReference type="Pfam" id="PF16177">
    <property type="entry name" value="ACAS_N"/>
    <property type="match status" value="1"/>
</dbReference>
<dbReference type="Gene3D" id="3.30.300.30">
    <property type="match status" value="1"/>
</dbReference>
<evidence type="ECO:0000256" key="1">
    <source>
        <dbReference type="ARBA" id="ARBA00006432"/>
    </source>
</evidence>
<evidence type="ECO:0000259" key="3">
    <source>
        <dbReference type="Pfam" id="PF13193"/>
    </source>
</evidence>
<dbReference type="PANTHER" id="PTHR43347:SF3">
    <property type="entry name" value="ACYL-COA SYNTHETASE SHORT-CHAIN FAMILY MEMBER 3, MITOCHONDRIAL"/>
    <property type="match status" value="1"/>
</dbReference>
<name>A0A4Z0PRU7_9BACT</name>
<dbReference type="InterPro" id="IPR032387">
    <property type="entry name" value="ACAS_N"/>
</dbReference>
<dbReference type="PANTHER" id="PTHR43347">
    <property type="entry name" value="ACYL-COA SYNTHETASE"/>
    <property type="match status" value="1"/>
</dbReference>
<reference evidence="5 6" key="1">
    <citation type="submission" date="2019-04" db="EMBL/GenBank/DDBJ databases">
        <authorList>
            <person name="Feng G."/>
            <person name="Zhang J."/>
            <person name="Zhu H."/>
        </authorList>
    </citation>
    <scope>NUCLEOTIDE SEQUENCE [LARGE SCALE GENOMIC DNA]</scope>
    <source>
        <strain evidence="5 6">JCM 17223</strain>
    </source>
</reference>
<dbReference type="InterPro" id="IPR045851">
    <property type="entry name" value="AMP-bd_C_sf"/>
</dbReference>
<dbReference type="RefSeq" id="WP_135495684.1">
    <property type="nucleotide sequence ID" value="NZ_SRLD01000001.1"/>
</dbReference>
<dbReference type="InterPro" id="IPR000873">
    <property type="entry name" value="AMP-dep_synth/lig_dom"/>
</dbReference>
<accession>A0A4Z0PRU7</accession>
<evidence type="ECO:0000259" key="4">
    <source>
        <dbReference type="Pfam" id="PF16177"/>
    </source>
</evidence>
<comment type="caution">
    <text evidence="5">The sequence shown here is derived from an EMBL/GenBank/DDBJ whole genome shotgun (WGS) entry which is preliminary data.</text>
</comment>
<evidence type="ECO:0000313" key="6">
    <source>
        <dbReference type="Proteomes" id="UP000297739"/>
    </source>
</evidence>
<dbReference type="InterPro" id="IPR042099">
    <property type="entry name" value="ANL_N_sf"/>
</dbReference>
<dbReference type="AlphaFoldDB" id="A0A4Z0PRU7"/>
<evidence type="ECO:0000313" key="5">
    <source>
        <dbReference type="EMBL" id="TGE20024.1"/>
    </source>
</evidence>
<dbReference type="InterPro" id="IPR025110">
    <property type="entry name" value="AMP-bd_C"/>
</dbReference>
<evidence type="ECO:0000259" key="2">
    <source>
        <dbReference type="Pfam" id="PF00501"/>
    </source>
</evidence>
<dbReference type="Gene3D" id="3.40.50.12780">
    <property type="entry name" value="N-terminal domain of ligase-like"/>
    <property type="match status" value="1"/>
</dbReference>
<comment type="similarity">
    <text evidence="1">Belongs to the ATP-dependent AMP-binding enzyme family.</text>
</comment>
<dbReference type="EMBL" id="SRLD01000001">
    <property type="protein sequence ID" value="TGE20024.1"/>
    <property type="molecule type" value="Genomic_DNA"/>
</dbReference>
<dbReference type="PROSITE" id="PS00455">
    <property type="entry name" value="AMP_BINDING"/>
    <property type="match status" value="1"/>
</dbReference>
<proteinExistence type="inferred from homology"/>
<protein>
    <submittedName>
        <fullName evidence="5">Propionyl-CoA synthetase</fullName>
    </submittedName>
</protein>
<dbReference type="Pfam" id="PF00501">
    <property type="entry name" value="AMP-binding"/>
    <property type="match status" value="1"/>
</dbReference>
<dbReference type="SUPFAM" id="SSF56801">
    <property type="entry name" value="Acetyl-CoA synthetase-like"/>
    <property type="match status" value="1"/>
</dbReference>
<dbReference type="Proteomes" id="UP000297739">
    <property type="component" value="Unassembled WGS sequence"/>
</dbReference>
<dbReference type="Pfam" id="PF13193">
    <property type="entry name" value="AMP-binding_C"/>
    <property type="match status" value="1"/>
</dbReference>
<dbReference type="GO" id="GO:0050218">
    <property type="term" value="F:propionate-CoA ligase activity"/>
    <property type="evidence" value="ECO:0007669"/>
    <property type="project" value="TreeGrafter"/>
</dbReference>
<dbReference type="InterPro" id="IPR020845">
    <property type="entry name" value="AMP-binding_CS"/>
</dbReference>
<feature type="domain" description="Acetyl-coenzyme A synthetase N-terminal" evidence="4">
    <location>
        <begin position="8"/>
        <end position="61"/>
    </location>
</feature>
<gene>
    <name evidence="5" type="ORF">E5J99_00200</name>
</gene>
<keyword evidence="6" id="KW-1185">Reference proteome</keyword>
<organism evidence="5 6">
    <name type="scientific">Hymenobacter elongatus</name>
    <dbReference type="NCBI Taxonomy" id="877208"/>
    <lineage>
        <taxon>Bacteria</taxon>
        <taxon>Pseudomonadati</taxon>
        <taxon>Bacteroidota</taxon>
        <taxon>Cytophagia</taxon>
        <taxon>Cytophagales</taxon>
        <taxon>Hymenobacteraceae</taxon>
        <taxon>Hymenobacter</taxon>
    </lineage>
</organism>